<sequence length="124" mass="12755">MNEGFLGRHSLSGERAATDGHPLILQHLPLSAKGKQAALSPGTVMVRVVESGVVGYEPFLSTDADGSMVAVVDTPCDPTGANGEKSALCIVHGCAKEHMLKTGDGVALTDVQLAELAENGIFAV</sequence>
<dbReference type="RefSeq" id="WP_296936468.1">
    <property type="nucleotide sequence ID" value="NZ_LT598928.1"/>
</dbReference>
<evidence type="ECO:0008006" key="2">
    <source>
        <dbReference type="Google" id="ProtNLM"/>
    </source>
</evidence>
<accession>A0A212K6L1</accession>
<evidence type="ECO:0000313" key="1">
    <source>
        <dbReference type="EMBL" id="SBW07257.1"/>
    </source>
</evidence>
<name>A0A212K6L1_9BACT</name>
<proteinExistence type="predicted"/>
<dbReference type="AlphaFoldDB" id="A0A212K6L1"/>
<organism evidence="1">
    <name type="scientific">uncultured Desulfovibrio sp</name>
    <dbReference type="NCBI Taxonomy" id="167968"/>
    <lineage>
        <taxon>Bacteria</taxon>
        <taxon>Pseudomonadati</taxon>
        <taxon>Thermodesulfobacteriota</taxon>
        <taxon>Desulfovibrionia</taxon>
        <taxon>Desulfovibrionales</taxon>
        <taxon>Desulfovibrionaceae</taxon>
        <taxon>Desulfovibrio</taxon>
        <taxon>environmental samples</taxon>
    </lineage>
</organism>
<protein>
    <recommendedName>
        <fullName evidence="2">Bacteriophage lambda head decoration protein D</fullName>
    </recommendedName>
</protein>
<reference evidence="1" key="1">
    <citation type="submission" date="2016-04" db="EMBL/GenBank/DDBJ databases">
        <authorList>
            <person name="Evans L.H."/>
            <person name="Alamgir A."/>
            <person name="Owens N."/>
            <person name="Weber N.D."/>
            <person name="Virtaneva K."/>
            <person name="Barbian K."/>
            <person name="Babar A."/>
            <person name="Rosenke K."/>
        </authorList>
    </citation>
    <scope>NUCLEOTIDE SEQUENCE</scope>
    <source>
        <strain evidence="1">92-2</strain>
    </source>
</reference>
<dbReference type="EMBL" id="FLUP01000001">
    <property type="protein sequence ID" value="SBW07257.1"/>
    <property type="molecule type" value="Genomic_DNA"/>
</dbReference>
<gene>
    <name evidence="1" type="ORF">KM92DES2_12310</name>
</gene>